<name>A0A3S4AJM2_9MICO</name>
<dbReference type="GO" id="GO:0008270">
    <property type="term" value="F:zinc ion binding"/>
    <property type="evidence" value="ECO:0007669"/>
    <property type="project" value="InterPro"/>
</dbReference>
<dbReference type="Proteomes" id="UP000288603">
    <property type="component" value="Unassembled WGS sequence"/>
</dbReference>
<dbReference type="SUPFAM" id="SSF53187">
    <property type="entry name" value="Zn-dependent exopeptidases"/>
    <property type="match status" value="1"/>
</dbReference>
<comment type="caution">
    <text evidence="2">The sequence shown here is derived from an EMBL/GenBank/DDBJ whole genome shotgun (WGS) entry which is preliminary data.</text>
</comment>
<dbReference type="OrthoDB" id="4499135at2"/>
<dbReference type="EMBL" id="RZNC01000003">
    <property type="protein sequence ID" value="RWZ61554.1"/>
    <property type="molecule type" value="Genomic_DNA"/>
</dbReference>
<dbReference type="GO" id="GO:0006508">
    <property type="term" value="P:proteolysis"/>
    <property type="evidence" value="ECO:0007669"/>
    <property type="project" value="InterPro"/>
</dbReference>
<dbReference type="AlphaFoldDB" id="A0A3S4AJM2"/>
<organism evidence="2 3">
    <name type="scientific">Labedella populi</name>
    <dbReference type="NCBI Taxonomy" id="2498850"/>
    <lineage>
        <taxon>Bacteria</taxon>
        <taxon>Bacillati</taxon>
        <taxon>Actinomycetota</taxon>
        <taxon>Actinomycetes</taxon>
        <taxon>Micrococcales</taxon>
        <taxon>Microbacteriaceae</taxon>
        <taxon>Labedella</taxon>
    </lineage>
</organism>
<sequence>MTSLPSAPPTTSSGGTVVPSLDEILEHAARIEPLSAFPTVDELLAAVDTLAAASDGRIEKRRIGTSRLGEPLHEYVLGSGSRHALIVGGVHPNEPIGFHTARVLAEHVLAEPEFFDRFDMTWHIVPCIDPDGARLNEGWFANPGDRSHYARNFYRPAPQEQVEWSFPLNYKNAYFDRPMPETDAVMRLMVETSPALLVGLHNAELGGVYYYVSRELPGAVEALHTIPAVFGLPLDAGEPESPDLTALAPAVFRAPLATEHYDHLEALGVDPTVEVGGGGSADYAAQFGTLTLIAELPYWTHPDALDTAPSGSRYDDVLRAKAASLRELGAVLGSALADASPHLTIESPFLRASRAFVPMMTVAGDAEAARAEAPESLRPATVAEAFTNADVVRCFRLRFGGMLVRALEAEVVAGVAHVEVRRAHAALRATYEQWIAESDAVEGIAVLPVERLVAVQYASTLAMAALLASGGEGAA</sequence>
<keyword evidence="3" id="KW-1185">Reference proteome</keyword>
<dbReference type="RefSeq" id="WP_128499042.1">
    <property type="nucleotide sequence ID" value="NZ_RZNC01000003.1"/>
</dbReference>
<evidence type="ECO:0000259" key="1">
    <source>
        <dbReference type="Pfam" id="PF00246"/>
    </source>
</evidence>
<dbReference type="Pfam" id="PF00246">
    <property type="entry name" value="Peptidase_M14"/>
    <property type="match status" value="1"/>
</dbReference>
<accession>A0A3S4AJM2</accession>
<protein>
    <submittedName>
        <fullName evidence="2">Peptidase M14</fullName>
    </submittedName>
</protein>
<dbReference type="GO" id="GO:0004181">
    <property type="term" value="F:metallocarboxypeptidase activity"/>
    <property type="evidence" value="ECO:0007669"/>
    <property type="project" value="InterPro"/>
</dbReference>
<evidence type="ECO:0000313" key="3">
    <source>
        <dbReference type="Proteomes" id="UP000288603"/>
    </source>
</evidence>
<dbReference type="InterPro" id="IPR000834">
    <property type="entry name" value="Peptidase_M14"/>
</dbReference>
<dbReference type="Gene3D" id="3.40.630.10">
    <property type="entry name" value="Zn peptidases"/>
    <property type="match status" value="1"/>
</dbReference>
<reference evidence="2 3" key="1">
    <citation type="submission" date="2018-12" db="EMBL/GenBank/DDBJ databases">
        <authorList>
            <person name="Li F."/>
        </authorList>
    </citation>
    <scope>NUCLEOTIDE SEQUENCE [LARGE SCALE GENOMIC DNA]</scope>
    <source>
        <strain evidence="2 3">8H24J-4-2</strain>
    </source>
</reference>
<feature type="domain" description="Peptidase M14" evidence="1">
    <location>
        <begin position="45"/>
        <end position="216"/>
    </location>
</feature>
<gene>
    <name evidence="2" type="ORF">ELQ92_11310</name>
</gene>
<proteinExistence type="predicted"/>
<evidence type="ECO:0000313" key="2">
    <source>
        <dbReference type="EMBL" id="RWZ61554.1"/>
    </source>
</evidence>